<dbReference type="EMBL" id="JACGXN010000001">
    <property type="protein sequence ID" value="MBA8876843.1"/>
    <property type="molecule type" value="Genomic_DNA"/>
</dbReference>
<proteinExistence type="predicted"/>
<gene>
    <name evidence="3" type="ORF">FHW16_000525</name>
</gene>
<comment type="caution">
    <text evidence="3">The sequence shown here is derived from an EMBL/GenBank/DDBJ whole genome shotgun (WGS) entry which is preliminary data.</text>
</comment>
<reference evidence="3 4" key="1">
    <citation type="submission" date="2020-07" db="EMBL/GenBank/DDBJ databases">
        <title>Genomic Encyclopedia of Type Strains, Phase IV (KMG-V): Genome sequencing to study the core and pangenomes of soil and plant-associated prokaryotes.</title>
        <authorList>
            <person name="Whitman W."/>
        </authorList>
    </citation>
    <scope>NUCLEOTIDE SEQUENCE [LARGE SCALE GENOMIC DNA]</scope>
    <source>
        <strain evidence="3 4">AN3</strain>
    </source>
</reference>
<evidence type="ECO:0000256" key="2">
    <source>
        <dbReference type="SAM" id="MobiDB-lite"/>
    </source>
</evidence>
<dbReference type="Pfam" id="PF04185">
    <property type="entry name" value="Phosphoesterase"/>
    <property type="match status" value="1"/>
</dbReference>
<evidence type="ECO:0000256" key="1">
    <source>
        <dbReference type="ARBA" id="ARBA00022801"/>
    </source>
</evidence>
<keyword evidence="1 3" id="KW-0378">Hydrolase</keyword>
<protein>
    <submittedName>
        <fullName evidence="3">Phospholipase C</fullName>
        <ecNumber evidence="3">3.1.4.3</ecNumber>
    </submittedName>
</protein>
<sequence length="808" mass="90301">MERRDFIKMLGIAGINTAAYAACSAYMQEALASSTVVNEMLSASLHCKEGSLADIEHVVILMQENRSFDHYFGTLRGVRGFGDPRPLKLQNGEPVWHQAQSDSSAQKIRPYELPQGDTLDAEGGAGGVFLQDPAHDYESGLAAWNGGLMDKWIPQKGIVSMAHYTERDIPLYFKLAKAFTICDSYFCSHNGATDTNRIYFWTGTSKGRYDNSHFPFANEHTELKRPDWKSYPEVLEDMLKKFQSREPKVRQELEKCVSWKFYQDGVGSDVFTGNYDNNPLEAFENFREKNTSFYKKSRTAHSVLRTDANVPSELEKDVVSGNLPAVSWIVAPKAFSEHAVYPPHFGEYYVNEILRALVANKEVWKKTALFITYDENGSFFDHVPPPVPPLSVLEAAVKYGFLTSVLSEGIEITATTLNNEGKEEGRDFNSENAYRGNPKGKDETDDEKKKRELIRPLGMGMRVPLLVISPWSAGGRVCSEVFDHTSFISFLDTWIEKRLGAKGEYFKGLGASNISAWRRAIAGDLTSTLDFDRGAAGAIDAFIDRTVPVKIFTEDEKKKAEATNKFSPDIKVVNADPNAKNPVAVKQDRTQCNLLPVDYDFQISFKIKPASATMPTPFLECHCINSGQLGVSFAIYAYDAPIPPMLISLEGKRPGGYPASLKNEFFPMNEQSDYYYAAHGPNGYLVEVRGNAQSATEAAFHFSYDITRDKDGKTLSFHFPNWPTANGTLKLVNAYTHEVLPVKNGTKRVDVATKDGWYDVSFVDAVNTDSKYLRRYAGHIENGKMSRTDPAIGMVYDEATRVYVPVAL</sequence>
<dbReference type="InterPro" id="IPR007312">
    <property type="entry name" value="Phosphoesterase"/>
</dbReference>
<dbReference type="EC" id="3.1.4.3" evidence="3"/>
<feature type="region of interest" description="Disordered" evidence="2">
    <location>
        <begin position="421"/>
        <end position="449"/>
    </location>
</feature>
<dbReference type="GO" id="GO:0034480">
    <property type="term" value="F:phosphatidylcholine phospholipase C activity"/>
    <property type="evidence" value="ECO:0007669"/>
    <property type="project" value="UniProtKB-EC"/>
</dbReference>
<name>A0A839EAD2_9HYPH</name>
<dbReference type="Gene3D" id="3.40.720.10">
    <property type="entry name" value="Alkaline Phosphatase, subunit A"/>
    <property type="match status" value="1"/>
</dbReference>
<organism evidence="3 4">
    <name type="scientific">Phyllobacterium myrsinacearum</name>
    <dbReference type="NCBI Taxonomy" id="28101"/>
    <lineage>
        <taxon>Bacteria</taxon>
        <taxon>Pseudomonadati</taxon>
        <taxon>Pseudomonadota</taxon>
        <taxon>Alphaproteobacteria</taxon>
        <taxon>Hyphomicrobiales</taxon>
        <taxon>Phyllobacteriaceae</taxon>
        <taxon>Phyllobacterium</taxon>
    </lineage>
</organism>
<evidence type="ECO:0000313" key="3">
    <source>
        <dbReference type="EMBL" id="MBA8876843.1"/>
    </source>
</evidence>
<evidence type="ECO:0000313" key="4">
    <source>
        <dbReference type="Proteomes" id="UP000549052"/>
    </source>
</evidence>
<dbReference type="PANTHER" id="PTHR31956">
    <property type="entry name" value="NON-SPECIFIC PHOSPHOLIPASE C4-RELATED"/>
    <property type="match status" value="1"/>
</dbReference>
<dbReference type="InterPro" id="IPR017850">
    <property type="entry name" value="Alkaline_phosphatase_core_sf"/>
</dbReference>
<dbReference type="Proteomes" id="UP000549052">
    <property type="component" value="Unassembled WGS sequence"/>
</dbReference>
<dbReference type="RefSeq" id="WP_182547592.1">
    <property type="nucleotide sequence ID" value="NZ_JACGXN010000001.1"/>
</dbReference>
<dbReference type="PANTHER" id="PTHR31956:SF1">
    <property type="entry name" value="NON-SPECIFIC PHOSPHOLIPASE C1"/>
    <property type="match status" value="1"/>
</dbReference>
<feature type="compositionally biased region" description="Basic and acidic residues" evidence="2">
    <location>
        <begin position="439"/>
        <end position="449"/>
    </location>
</feature>
<accession>A0A839EAD2</accession>
<keyword evidence="4" id="KW-1185">Reference proteome</keyword>
<dbReference type="AlphaFoldDB" id="A0A839EAD2"/>